<dbReference type="PANTHER" id="PTHR32212:SF234">
    <property type="entry name" value="F-BOX_LRR-REPEAT PROTEIN 13-LIKE"/>
    <property type="match status" value="1"/>
</dbReference>
<dbReference type="Pfam" id="PF00646">
    <property type="entry name" value="F-box"/>
    <property type="match status" value="1"/>
</dbReference>
<gene>
    <name evidence="2" type="ORF">MKW98_008294</name>
</gene>
<dbReference type="AlphaFoldDB" id="A0AAD4SA02"/>
<dbReference type="Proteomes" id="UP001202328">
    <property type="component" value="Unassembled WGS sequence"/>
</dbReference>
<evidence type="ECO:0000313" key="2">
    <source>
        <dbReference type="EMBL" id="KAI3878017.1"/>
    </source>
</evidence>
<dbReference type="EMBL" id="JAJJMB010012336">
    <property type="protein sequence ID" value="KAI3878017.1"/>
    <property type="molecule type" value="Genomic_DNA"/>
</dbReference>
<sequence>MQIEWENDNPDRISDLPEYIITHILSSLPIKRMVSTSVLSTQWRNRWTSVPVIDFHSLGSRYAADSH</sequence>
<dbReference type="InterPro" id="IPR036047">
    <property type="entry name" value="F-box-like_dom_sf"/>
</dbReference>
<keyword evidence="3" id="KW-1185">Reference proteome</keyword>
<name>A0AAD4SA02_9MAGN</name>
<feature type="domain" description="F-box" evidence="1">
    <location>
        <begin position="10"/>
        <end position="45"/>
    </location>
</feature>
<dbReference type="InterPro" id="IPR001810">
    <property type="entry name" value="F-box_dom"/>
</dbReference>
<dbReference type="PANTHER" id="PTHR32212">
    <property type="entry name" value="CYCLIN-LIKE F-BOX"/>
    <property type="match status" value="1"/>
</dbReference>
<proteinExistence type="predicted"/>
<evidence type="ECO:0000313" key="3">
    <source>
        <dbReference type="Proteomes" id="UP001202328"/>
    </source>
</evidence>
<reference evidence="2" key="1">
    <citation type="submission" date="2022-04" db="EMBL/GenBank/DDBJ databases">
        <title>A functionally conserved STORR gene fusion in Papaver species that diverged 16.8 million years ago.</title>
        <authorList>
            <person name="Catania T."/>
        </authorList>
    </citation>
    <scope>NUCLEOTIDE SEQUENCE</scope>
    <source>
        <strain evidence="2">S-188037</strain>
    </source>
</reference>
<organism evidence="2 3">
    <name type="scientific">Papaver atlanticum</name>
    <dbReference type="NCBI Taxonomy" id="357466"/>
    <lineage>
        <taxon>Eukaryota</taxon>
        <taxon>Viridiplantae</taxon>
        <taxon>Streptophyta</taxon>
        <taxon>Embryophyta</taxon>
        <taxon>Tracheophyta</taxon>
        <taxon>Spermatophyta</taxon>
        <taxon>Magnoliopsida</taxon>
        <taxon>Ranunculales</taxon>
        <taxon>Papaveraceae</taxon>
        <taxon>Papaveroideae</taxon>
        <taxon>Papaver</taxon>
    </lineage>
</organism>
<feature type="non-terminal residue" evidence="2">
    <location>
        <position position="67"/>
    </location>
</feature>
<protein>
    <recommendedName>
        <fullName evidence="1">F-box domain-containing protein</fullName>
    </recommendedName>
</protein>
<dbReference type="PROSITE" id="PS50181">
    <property type="entry name" value="FBOX"/>
    <property type="match status" value="1"/>
</dbReference>
<dbReference type="Gene3D" id="1.20.1280.50">
    <property type="match status" value="1"/>
</dbReference>
<comment type="caution">
    <text evidence="2">The sequence shown here is derived from an EMBL/GenBank/DDBJ whole genome shotgun (WGS) entry which is preliminary data.</text>
</comment>
<dbReference type="SUPFAM" id="SSF81383">
    <property type="entry name" value="F-box domain"/>
    <property type="match status" value="1"/>
</dbReference>
<accession>A0AAD4SA02</accession>
<evidence type="ECO:0000259" key="1">
    <source>
        <dbReference type="PROSITE" id="PS50181"/>
    </source>
</evidence>